<organism evidence="2 3">
    <name type="scientific">Capsicum annuum</name>
    <name type="common">Capsicum pepper</name>
    <dbReference type="NCBI Taxonomy" id="4072"/>
    <lineage>
        <taxon>Eukaryota</taxon>
        <taxon>Viridiplantae</taxon>
        <taxon>Streptophyta</taxon>
        <taxon>Embryophyta</taxon>
        <taxon>Tracheophyta</taxon>
        <taxon>Spermatophyta</taxon>
        <taxon>Magnoliopsida</taxon>
        <taxon>eudicotyledons</taxon>
        <taxon>Gunneridae</taxon>
        <taxon>Pentapetalae</taxon>
        <taxon>asterids</taxon>
        <taxon>lamiids</taxon>
        <taxon>Solanales</taxon>
        <taxon>Solanaceae</taxon>
        <taxon>Solanoideae</taxon>
        <taxon>Capsiceae</taxon>
        <taxon>Capsicum</taxon>
    </lineage>
</organism>
<evidence type="ECO:0000256" key="1">
    <source>
        <dbReference type="SAM" id="Phobius"/>
    </source>
</evidence>
<evidence type="ECO:0000313" key="3">
    <source>
        <dbReference type="Proteomes" id="UP000222542"/>
    </source>
</evidence>
<keyword evidence="1" id="KW-0812">Transmembrane</keyword>
<feature type="transmembrane region" description="Helical" evidence="1">
    <location>
        <begin position="99"/>
        <end position="119"/>
    </location>
</feature>
<protein>
    <submittedName>
        <fullName evidence="2">Uncharacterized protein</fullName>
    </submittedName>
</protein>
<gene>
    <name evidence="2" type="ORF">T459_23211</name>
</gene>
<dbReference type="Gramene" id="PHT72426">
    <property type="protein sequence ID" value="PHT72426"/>
    <property type="gene ID" value="T459_23211"/>
</dbReference>
<sequence length="132" mass="14962">MVDHESIITSQIDVDNFSDEDLNGSSLNSSGSSHYGDFWDIFRRQDMSMLNEYLRFNWKKHGDSDHLADDSVGQVVVVLFALEEVATWWRNVLIWRTSFIIAVVLVVQGLHGILANLVAMDFLGEVDLSCLI</sequence>
<name>A0A2G2YRP9_CAPAN</name>
<comment type="caution">
    <text evidence="2">The sequence shown here is derived from an EMBL/GenBank/DDBJ whole genome shotgun (WGS) entry which is preliminary data.</text>
</comment>
<dbReference type="Proteomes" id="UP000222542">
    <property type="component" value="Unassembled WGS sequence"/>
</dbReference>
<keyword evidence="3" id="KW-1185">Reference proteome</keyword>
<dbReference type="AlphaFoldDB" id="A0A2G2YRP9"/>
<accession>A0A2G2YRP9</accession>
<proteinExistence type="predicted"/>
<dbReference type="EMBL" id="AYRZ02000009">
    <property type="protein sequence ID" value="PHT72426.1"/>
    <property type="molecule type" value="Genomic_DNA"/>
</dbReference>
<reference evidence="2 3" key="1">
    <citation type="journal article" date="2014" name="Nat. Genet.">
        <title>Genome sequence of the hot pepper provides insights into the evolution of pungency in Capsicum species.</title>
        <authorList>
            <person name="Kim S."/>
            <person name="Park M."/>
            <person name="Yeom S.I."/>
            <person name="Kim Y.M."/>
            <person name="Lee J.M."/>
            <person name="Lee H.A."/>
            <person name="Seo E."/>
            <person name="Choi J."/>
            <person name="Cheong K."/>
            <person name="Kim K.T."/>
            <person name="Jung K."/>
            <person name="Lee G.W."/>
            <person name="Oh S.K."/>
            <person name="Bae C."/>
            <person name="Kim S.B."/>
            <person name="Lee H.Y."/>
            <person name="Kim S.Y."/>
            <person name="Kim M.S."/>
            <person name="Kang B.C."/>
            <person name="Jo Y.D."/>
            <person name="Yang H.B."/>
            <person name="Jeong H.J."/>
            <person name="Kang W.H."/>
            <person name="Kwon J.K."/>
            <person name="Shin C."/>
            <person name="Lim J.Y."/>
            <person name="Park J.H."/>
            <person name="Huh J.H."/>
            <person name="Kim J.S."/>
            <person name="Kim B.D."/>
            <person name="Cohen O."/>
            <person name="Paran I."/>
            <person name="Suh M.C."/>
            <person name="Lee S.B."/>
            <person name="Kim Y.K."/>
            <person name="Shin Y."/>
            <person name="Noh S.J."/>
            <person name="Park J."/>
            <person name="Seo Y.S."/>
            <person name="Kwon S.Y."/>
            <person name="Kim H.A."/>
            <person name="Park J.M."/>
            <person name="Kim H.J."/>
            <person name="Choi S.B."/>
            <person name="Bosland P.W."/>
            <person name="Reeves G."/>
            <person name="Jo S.H."/>
            <person name="Lee B.W."/>
            <person name="Cho H.T."/>
            <person name="Choi H.S."/>
            <person name="Lee M.S."/>
            <person name="Yu Y."/>
            <person name="Do Choi Y."/>
            <person name="Park B.S."/>
            <person name="van Deynze A."/>
            <person name="Ashrafi H."/>
            <person name="Hill T."/>
            <person name="Kim W.T."/>
            <person name="Pai H.S."/>
            <person name="Ahn H.K."/>
            <person name="Yeam I."/>
            <person name="Giovannoni J.J."/>
            <person name="Rose J.K."/>
            <person name="Sorensen I."/>
            <person name="Lee S.J."/>
            <person name="Kim R.W."/>
            <person name="Choi I.Y."/>
            <person name="Choi B.S."/>
            <person name="Lim J.S."/>
            <person name="Lee Y.H."/>
            <person name="Choi D."/>
        </authorList>
    </citation>
    <scope>NUCLEOTIDE SEQUENCE [LARGE SCALE GENOMIC DNA]</scope>
    <source>
        <strain evidence="3">cv. CM334</strain>
    </source>
</reference>
<evidence type="ECO:0000313" key="2">
    <source>
        <dbReference type="EMBL" id="PHT72426.1"/>
    </source>
</evidence>
<dbReference type="STRING" id="4072.A0A2G2YRP9"/>
<reference evidence="2 3" key="2">
    <citation type="journal article" date="2017" name="Genome Biol.">
        <title>New reference genome sequences of hot pepper reveal the massive evolution of plant disease-resistance genes by retroduplication.</title>
        <authorList>
            <person name="Kim S."/>
            <person name="Park J."/>
            <person name="Yeom S.I."/>
            <person name="Kim Y.M."/>
            <person name="Seo E."/>
            <person name="Kim K.T."/>
            <person name="Kim M.S."/>
            <person name="Lee J.M."/>
            <person name="Cheong K."/>
            <person name="Shin H.S."/>
            <person name="Kim S.B."/>
            <person name="Han K."/>
            <person name="Lee J."/>
            <person name="Park M."/>
            <person name="Lee H.A."/>
            <person name="Lee H.Y."/>
            <person name="Lee Y."/>
            <person name="Oh S."/>
            <person name="Lee J.H."/>
            <person name="Choi E."/>
            <person name="Choi E."/>
            <person name="Lee S.E."/>
            <person name="Jeon J."/>
            <person name="Kim H."/>
            <person name="Choi G."/>
            <person name="Song H."/>
            <person name="Lee J."/>
            <person name="Lee S.C."/>
            <person name="Kwon J.K."/>
            <person name="Lee H.Y."/>
            <person name="Koo N."/>
            <person name="Hong Y."/>
            <person name="Kim R.W."/>
            <person name="Kang W.H."/>
            <person name="Huh J.H."/>
            <person name="Kang B.C."/>
            <person name="Yang T.J."/>
            <person name="Lee Y.H."/>
            <person name="Bennetzen J.L."/>
            <person name="Choi D."/>
        </authorList>
    </citation>
    <scope>NUCLEOTIDE SEQUENCE [LARGE SCALE GENOMIC DNA]</scope>
    <source>
        <strain evidence="3">cv. CM334</strain>
    </source>
</reference>
<keyword evidence="1" id="KW-0472">Membrane</keyword>
<keyword evidence="1" id="KW-1133">Transmembrane helix</keyword>